<dbReference type="Gene3D" id="3.40.50.620">
    <property type="entry name" value="HUPs"/>
    <property type="match status" value="1"/>
</dbReference>
<organism evidence="5 6">
    <name type="scientific">Fructobacillus ficulneus</name>
    <dbReference type="NCBI Taxonomy" id="157463"/>
    <lineage>
        <taxon>Bacteria</taxon>
        <taxon>Bacillati</taxon>
        <taxon>Bacillota</taxon>
        <taxon>Bacilli</taxon>
        <taxon>Lactobacillales</taxon>
        <taxon>Lactobacillaceae</taxon>
        <taxon>Fructobacillus</taxon>
    </lineage>
</organism>
<feature type="domain" description="Citrate lyase ligase C-terminal" evidence="4">
    <location>
        <begin position="152"/>
        <end position="334"/>
    </location>
</feature>
<dbReference type="InterPro" id="IPR013166">
    <property type="entry name" value="Citrate_lyase_ligase_C"/>
</dbReference>
<dbReference type="GO" id="GO:0008771">
    <property type="term" value="F:[citrate (pro-3S)-lyase] ligase activity"/>
    <property type="evidence" value="ECO:0007669"/>
    <property type="project" value="UniProtKB-EC"/>
</dbReference>
<dbReference type="GO" id="GO:0016829">
    <property type="term" value="F:lyase activity"/>
    <property type="evidence" value="ECO:0007669"/>
    <property type="project" value="UniProtKB-KW"/>
</dbReference>
<evidence type="ECO:0000256" key="1">
    <source>
        <dbReference type="ARBA" id="ARBA00022741"/>
    </source>
</evidence>
<reference evidence="5 6" key="1">
    <citation type="journal article" date="2015" name="BMC Genomics">
        <title>Comparative genomics of Fructobacillus spp. and Leuconostoc spp. reveals niche-specific evolution of Fructobacillus spp.</title>
        <authorList>
            <person name="Endo A."/>
            <person name="Tanizawa Y."/>
            <person name="Tanaka N."/>
            <person name="Maeno S."/>
            <person name="Kumar H."/>
            <person name="Shiwa Y."/>
            <person name="Okada S."/>
            <person name="Yoshikawa H."/>
            <person name="Dicks L."/>
            <person name="Nakagawa J."/>
            <person name="Arita M."/>
        </authorList>
    </citation>
    <scope>NUCLEOTIDE SEQUENCE [LARGE SCALE GENOMIC DNA]</scope>
    <source>
        <strain evidence="5 6">JCM 12225</strain>
    </source>
</reference>
<dbReference type="PANTHER" id="PTHR40599">
    <property type="entry name" value="[CITRATE [PRO-3S]-LYASE] LIGASE"/>
    <property type="match status" value="1"/>
</dbReference>
<gene>
    <name evidence="5" type="ORF">FFIC_281640</name>
</gene>
<keyword evidence="5" id="KW-0456">Lyase</keyword>
<evidence type="ECO:0000256" key="3">
    <source>
        <dbReference type="PIRNR" id="PIRNR005751"/>
    </source>
</evidence>
<dbReference type="OrthoDB" id="9779753at2"/>
<comment type="catalytic activity">
    <reaction evidence="3">
        <text>holo-[citrate lyase ACP] + acetate + ATP = acetyl-[citrate lyase ACP] + AMP + diphosphate</text>
        <dbReference type="Rhea" id="RHEA:23788"/>
        <dbReference type="Rhea" id="RHEA-COMP:10158"/>
        <dbReference type="Rhea" id="RHEA-COMP:13710"/>
        <dbReference type="ChEBI" id="CHEBI:30089"/>
        <dbReference type="ChEBI" id="CHEBI:30616"/>
        <dbReference type="ChEBI" id="CHEBI:33019"/>
        <dbReference type="ChEBI" id="CHEBI:82683"/>
        <dbReference type="ChEBI" id="CHEBI:137976"/>
        <dbReference type="ChEBI" id="CHEBI:456215"/>
        <dbReference type="EC" id="6.2.1.22"/>
    </reaction>
</comment>
<dbReference type="Pfam" id="PF08218">
    <property type="entry name" value="Citrate_ly_lig"/>
    <property type="match status" value="1"/>
</dbReference>
<dbReference type="SMART" id="SM00764">
    <property type="entry name" value="Citrate_ly_lig"/>
    <property type="match status" value="1"/>
</dbReference>
<evidence type="ECO:0000256" key="2">
    <source>
        <dbReference type="ARBA" id="ARBA00022840"/>
    </source>
</evidence>
<dbReference type="PIRSF" id="PIRSF005751">
    <property type="entry name" value="Acet_citr_lig"/>
    <property type="match status" value="1"/>
</dbReference>
<protein>
    <recommendedName>
        <fullName evidence="3">[Citrate [pro-3S]-lyase] ligase</fullName>
        <ecNumber evidence="3">6.2.1.22</ecNumber>
    </recommendedName>
</protein>
<dbReference type="EMBL" id="DF968005">
    <property type="protein sequence ID" value="GAP00155.1"/>
    <property type="molecule type" value="Genomic_DNA"/>
</dbReference>
<dbReference type="InterPro" id="IPR004821">
    <property type="entry name" value="Cyt_trans-like"/>
</dbReference>
<evidence type="ECO:0000259" key="4">
    <source>
        <dbReference type="SMART" id="SM00764"/>
    </source>
</evidence>
<evidence type="ECO:0000313" key="5">
    <source>
        <dbReference type="EMBL" id="GAP00155.1"/>
    </source>
</evidence>
<sequence>MTESIQDLSLTIGNNRNHWQDFLRDQGLTDFTDQEISAIDRTVVLVDDQGQWVGTGSVAGQTIKYLAVVNDGTQNAGARFNRLVSELENRLAQAGIFHLFVFTKPQYQSSFEHVGFTTLAKTDWGLILEKGTPDIEAFRRSLPVHAQPGQRVGALVMNANPFTRGHRYLVEQAAQENDLVYLFVVSQDVSLFTAAERLNLVRAGMADLTNVVVARGGDYMVSYLSFPAYFIPGNEETIRYQTALDAELFKQQIARPLGISRRYIGTEPQSPTTNLYNQTLKARLPPEVAVIEVDRVQVSGSNQVISASAVRALIKSGDLDGLADLVPESTGQFIKNHYQDLHERILKG</sequence>
<dbReference type="STRING" id="157463.GCA_001047075_01063"/>
<dbReference type="EC" id="6.2.1.22" evidence="3"/>
<proteinExistence type="predicted"/>
<dbReference type="PANTHER" id="PTHR40599:SF1">
    <property type="entry name" value="[CITRATE [PRO-3S]-LYASE] LIGASE"/>
    <property type="match status" value="1"/>
</dbReference>
<keyword evidence="2 3" id="KW-0067">ATP-binding</keyword>
<dbReference type="NCBIfam" id="TIGR00125">
    <property type="entry name" value="cyt_tran_rel"/>
    <property type="match status" value="1"/>
</dbReference>
<evidence type="ECO:0000313" key="6">
    <source>
        <dbReference type="Proteomes" id="UP000253891"/>
    </source>
</evidence>
<dbReference type="InterPro" id="IPR014729">
    <property type="entry name" value="Rossmann-like_a/b/a_fold"/>
</dbReference>
<dbReference type="GO" id="GO:0005524">
    <property type="term" value="F:ATP binding"/>
    <property type="evidence" value="ECO:0007669"/>
    <property type="project" value="UniProtKB-UniRule"/>
</dbReference>
<dbReference type="RefSeq" id="WP_061993496.1">
    <property type="nucleotide sequence ID" value="NZ_DF968005.1"/>
</dbReference>
<comment type="function">
    <text evidence="3">Acetylation of prosthetic group (2-(5''-phosphoribosyl)-3'-dephosphocoenzyme-A) of the gamma subunit of citrate lyase.</text>
</comment>
<dbReference type="InterPro" id="IPR005216">
    <property type="entry name" value="Citrate_lyase_ligase"/>
</dbReference>
<keyword evidence="3 5" id="KW-0436">Ligase</keyword>
<dbReference type="AlphaFoldDB" id="A0A0K8MJV4"/>
<dbReference type="SUPFAM" id="SSF52374">
    <property type="entry name" value="Nucleotidylyl transferase"/>
    <property type="match status" value="1"/>
</dbReference>
<keyword evidence="6" id="KW-1185">Reference proteome</keyword>
<dbReference type="Proteomes" id="UP000253891">
    <property type="component" value="Unassembled WGS sequence"/>
</dbReference>
<dbReference type="NCBIfam" id="TIGR00124">
    <property type="entry name" value="cit_ly_ligase"/>
    <property type="match status" value="1"/>
</dbReference>
<keyword evidence="1 3" id="KW-0547">Nucleotide-binding</keyword>
<accession>A0A0K8MJV4</accession>
<name>A0A0K8MJV4_9LACO</name>